<keyword evidence="1" id="KW-0456">Lyase</keyword>
<dbReference type="Pfam" id="PF13714">
    <property type="entry name" value="PEP_mutase"/>
    <property type="match status" value="1"/>
</dbReference>
<organism evidence="1 2">
    <name type="scientific">Streptomyces puniciscabiei</name>
    <dbReference type="NCBI Taxonomy" id="164348"/>
    <lineage>
        <taxon>Bacteria</taxon>
        <taxon>Bacillati</taxon>
        <taxon>Actinomycetota</taxon>
        <taxon>Actinomycetes</taxon>
        <taxon>Kitasatosporales</taxon>
        <taxon>Streptomycetaceae</taxon>
        <taxon>Streptomyces</taxon>
    </lineage>
</organism>
<dbReference type="Gene3D" id="6.10.250.2750">
    <property type="match status" value="1"/>
</dbReference>
<dbReference type="InterPro" id="IPR015813">
    <property type="entry name" value="Pyrv/PenolPyrv_kinase-like_dom"/>
</dbReference>
<keyword evidence="2" id="KW-1185">Reference proteome</keyword>
<dbReference type="PANTHER" id="PTHR42905">
    <property type="entry name" value="PHOSPHOENOLPYRUVATE CARBOXYLASE"/>
    <property type="match status" value="1"/>
</dbReference>
<dbReference type="Proteomes" id="UP000318103">
    <property type="component" value="Unassembled WGS sequence"/>
</dbReference>
<gene>
    <name evidence="1" type="ORF">FB563_7455</name>
</gene>
<dbReference type="GO" id="GO:0016829">
    <property type="term" value="F:lyase activity"/>
    <property type="evidence" value="ECO:0007669"/>
    <property type="project" value="UniProtKB-KW"/>
</dbReference>
<dbReference type="SUPFAM" id="SSF51621">
    <property type="entry name" value="Phosphoenolpyruvate/pyruvate domain"/>
    <property type="match status" value="1"/>
</dbReference>
<sequence>MGVNVIKGPTLMSDSCRLQARADCLAGPMTHQHPLRETALAFHALHVPGRPLVLPNAWDAVSAAVVAQAGAAAVATTSAGLAWALGAADGDRLDRDRALDAVARIAAVVRVPVSADIEAGYASDPAGVAATVRAVLAAGAVGVNIEDARHEEGGEPLRPVAEQAARIAAARAAADEAGVPLFVNARIDTFLRGAGGMDATLERAAAFRAAGADGIFVPGAVDPGTVKELVAGIDGPVNVMVFPGAPSVAQLAALGVARISAGSGLAQAAHALVRRAARELLEAGTYGALAGGYDYGELNGLLTRPAG</sequence>
<comment type="caution">
    <text evidence="1">The sequence shown here is derived from an EMBL/GenBank/DDBJ whole genome shotgun (WGS) entry which is preliminary data.</text>
</comment>
<dbReference type="InterPro" id="IPR040442">
    <property type="entry name" value="Pyrv_kinase-like_dom_sf"/>
</dbReference>
<dbReference type="PANTHER" id="PTHR42905:SF16">
    <property type="entry name" value="CARBOXYPHOSPHONOENOLPYRUVATE PHOSPHONOMUTASE-LIKE PROTEIN (AFU_ORTHOLOGUE AFUA_5G07230)"/>
    <property type="match status" value="1"/>
</dbReference>
<protein>
    <submittedName>
        <fullName evidence="1">2-methylisocitrate lyase-like PEP mutase family enzyme</fullName>
    </submittedName>
</protein>
<proteinExistence type="predicted"/>
<dbReference type="EMBL" id="VFNX01000003">
    <property type="protein sequence ID" value="TQK80276.1"/>
    <property type="molecule type" value="Genomic_DNA"/>
</dbReference>
<dbReference type="CDD" id="cd00377">
    <property type="entry name" value="ICL_PEPM"/>
    <property type="match status" value="1"/>
</dbReference>
<dbReference type="InterPro" id="IPR039556">
    <property type="entry name" value="ICL/PEPM"/>
</dbReference>
<accession>A0A542T089</accession>
<name>A0A542T089_9ACTN</name>
<evidence type="ECO:0000313" key="2">
    <source>
        <dbReference type="Proteomes" id="UP000318103"/>
    </source>
</evidence>
<reference evidence="1 2" key="1">
    <citation type="submission" date="2019-06" db="EMBL/GenBank/DDBJ databases">
        <title>Sequencing the genomes of 1000 actinobacteria strains.</title>
        <authorList>
            <person name="Klenk H.-P."/>
        </authorList>
    </citation>
    <scope>NUCLEOTIDE SEQUENCE [LARGE SCALE GENOMIC DNA]</scope>
    <source>
        <strain evidence="1 2">DSM 41929</strain>
    </source>
</reference>
<dbReference type="AlphaFoldDB" id="A0A542T089"/>
<dbReference type="Gene3D" id="3.20.20.60">
    <property type="entry name" value="Phosphoenolpyruvate-binding domains"/>
    <property type="match status" value="1"/>
</dbReference>
<evidence type="ECO:0000313" key="1">
    <source>
        <dbReference type="EMBL" id="TQK80276.1"/>
    </source>
</evidence>